<sequence>MRLPRTVLQVLRPSQIGGLLMDSARQWSSHRASSKGAALALYMVFSLAPMLLLVIAVAGAFFGEEAVRSELFAQLRDLIGERGAEVIQTVLASAHESGSGWIAAMVSIGVLIFSATTAFAELQASLDELWEVQANQKSGIKGLVRSRLLSFGLVLVLALFLLVSLTVNAALAAARGIYGSLWANSTFSIVAEWASNLFSFSVVAALFAVIFKLLPSARISWPDVIPGAVVTAALFLLGKWGIGLYLSRGAAVSAYGAAGSLIALLLWIWYSAQIFFFGAVFTRQFALRFGKVERPRQAAAQMPPRTSSPTPAPASAHPVPPASSHMTPQAHPQAPAPTYPQAPSQASSQTPPPAPVPKSES</sequence>
<reference evidence="8 9" key="1">
    <citation type="submission" date="2020-04" db="EMBL/GenBank/DDBJ databases">
        <authorList>
            <person name="De Canck E."/>
        </authorList>
    </citation>
    <scope>NUCLEOTIDE SEQUENCE [LARGE SCALE GENOMIC DNA]</scope>
    <source>
        <strain evidence="8 9">LMG 26690</strain>
    </source>
</reference>
<evidence type="ECO:0000256" key="5">
    <source>
        <dbReference type="ARBA" id="ARBA00023136"/>
    </source>
</evidence>
<evidence type="ECO:0000313" key="8">
    <source>
        <dbReference type="EMBL" id="CAB3681589.1"/>
    </source>
</evidence>
<evidence type="ECO:0000256" key="2">
    <source>
        <dbReference type="ARBA" id="ARBA00022475"/>
    </source>
</evidence>
<organism evidence="8 9">
    <name type="scientific">Achromobacter animicus</name>
    <dbReference type="NCBI Taxonomy" id="1389935"/>
    <lineage>
        <taxon>Bacteria</taxon>
        <taxon>Pseudomonadati</taxon>
        <taxon>Pseudomonadota</taxon>
        <taxon>Betaproteobacteria</taxon>
        <taxon>Burkholderiales</taxon>
        <taxon>Alcaligenaceae</taxon>
        <taxon>Achromobacter</taxon>
    </lineage>
</organism>
<name>A0A6S6ZJA7_9BURK</name>
<evidence type="ECO:0000256" key="7">
    <source>
        <dbReference type="SAM" id="Phobius"/>
    </source>
</evidence>
<dbReference type="PANTHER" id="PTHR30213">
    <property type="entry name" value="INNER MEMBRANE PROTEIN YHJD"/>
    <property type="match status" value="1"/>
</dbReference>
<feature type="transmembrane region" description="Helical" evidence="7">
    <location>
        <begin position="226"/>
        <end position="246"/>
    </location>
</feature>
<feature type="transmembrane region" description="Helical" evidence="7">
    <location>
        <begin position="193"/>
        <end position="214"/>
    </location>
</feature>
<evidence type="ECO:0000256" key="4">
    <source>
        <dbReference type="ARBA" id="ARBA00022989"/>
    </source>
</evidence>
<evidence type="ECO:0000256" key="3">
    <source>
        <dbReference type="ARBA" id="ARBA00022692"/>
    </source>
</evidence>
<keyword evidence="9" id="KW-1185">Reference proteome</keyword>
<keyword evidence="3 7" id="KW-0812">Transmembrane</keyword>
<dbReference type="GO" id="GO:0005886">
    <property type="term" value="C:plasma membrane"/>
    <property type="evidence" value="ECO:0007669"/>
    <property type="project" value="UniProtKB-SubCell"/>
</dbReference>
<feature type="compositionally biased region" description="Pro residues" evidence="6">
    <location>
        <begin position="350"/>
        <end position="361"/>
    </location>
</feature>
<evidence type="ECO:0000256" key="6">
    <source>
        <dbReference type="SAM" id="MobiDB-lite"/>
    </source>
</evidence>
<dbReference type="EMBL" id="CADIJM010000002">
    <property type="protein sequence ID" value="CAB3681589.1"/>
    <property type="molecule type" value="Genomic_DNA"/>
</dbReference>
<gene>
    <name evidence="8" type="ORF">LMG26690_01628</name>
</gene>
<protein>
    <submittedName>
        <fullName evidence="8">Uncharacterized protein</fullName>
    </submittedName>
</protein>
<feature type="transmembrane region" description="Helical" evidence="7">
    <location>
        <begin position="101"/>
        <end position="120"/>
    </location>
</feature>
<dbReference type="Proteomes" id="UP000494214">
    <property type="component" value="Unassembled WGS sequence"/>
</dbReference>
<evidence type="ECO:0000313" key="9">
    <source>
        <dbReference type="Proteomes" id="UP000494214"/>
    </source>
</evidence>
<evidence type="ECO:0000256" key="1">
    <source>
        <dbReference type="ARBA" id="ARBA00004651"/>
    </source>
</evidence>
<feature type="region of interest" description="Disordered" evidence="6">
    <location>
        <begin position="297"/>
        <end position="361"/>
    </location>
</feature>
<keyword evidence="4 7" id="KW-1133">Transmembrane helix</keyword>
<dbReference type="AlphaFoldDB" id="A0A6S6ZJA7"/>
<feature type="transmembrane region" description="Helical" evidence="7">
    <location>
        <begin position="148"/>
        <end position="173"/>
    </location>
</feature>
<accession>A0A6S6ZJA7</accession>
<dbReference type="PANTHER" id="PTHR30213:SF1">
    <property type="entry name" value="INNER MEMBRANE PROTEIN YHJD"/>
    <property type="match status" value="1"/>
</dbReference>
<keyword evidence="5 7" id="KW-0472">Membrane</keyword>
<dbReference type="Pfam" id="PF03631">
    <property type="entry name" value="Virul_fac_BrkB"/>
    <property type="match status" value="1"/>
</dbReference>
<proteinExistence type="predicted"/>
<keyword evidence="2" id="KW-1003">Cell membrane</keyword>
<feature type="transmembrane region" description="Helical" evidence="7">
    <location>
        <begin position="258"/>
        <end position="281"/>
    </location>
</feature>
<dbReference type="InterPro" id="IPR017039">
    <property type="entry name" value="Virul_fac_BrkB"/>
</dbReference>
<feature type="transmembrane region" description="Helical" evidence="7">
    <location>
        <begin position="39"/>
        <end position="62"/>
    </location>
</feature>
<comment type="subcellular location">
    <subcellularLocation>
        <location evidence="1">Cell membrane</location>
        <topology evidence="1">Multi-pass membrane protein</topology>
    </subcellularLocation>
</comment>
<feature type="compositionally biased region" description="Low complexity" evidence="6">
    <location>
        <begin position="303"/>
        <end position="333"/>
    </location>
</feature>